<dbReference type="Pfam" id="PF02386">
    <property type="entry name" value="TrkH"/>
    <property type="match status" value="1"/>
</dbReference>
<evidence type="ECO:0000256" key="2">
    <source>
        <dbReference type="ARBA" id="ARBA00022448"/>
    </source>
</evidence>
<dbReference type="Proteomes" id="UP000255335">
    <property type="component" value="Unassembled WGS sequence"/>
</dbReference>
<keyword evidence="3" id="KW-1003">Cell membrane</keyword>
<dbReference type="PANTHER" id="PTHR32024:SF1">
    <property type="entry name" value="KTR SYSTEM POTASSIUM UPTAKE PROTEIN B"/>
    <property type="match status" value="1"/>
</dbReference>
<accession>A0A377JMN9</accession>
<feature type="transmembrane region" description="Helical" evidence="10">
    <location>
        <begin position="6"/>
        <end position="28"/>
    </location>
</feature>
<evidence type="ECO:0000256" key="4">
    <source>
        <dbReference type="ARBA" id="ARBA00022538"/>
    </source>
</evidence>
<dbReference type="GO" id="GO:0015379">
    <property type="term" value="F:potassium:chloride symporter activity"/>
    <property type="evidence" value="ECO:0007669"/>
    <property type="project" value="InterPro"/>
</dbReference>
<keyword evidence="6" id="KW-0630">Potassium</keyword>
<dbReference type="InterPro" id="IPR004772">
    <property type="entry name" value="TrkH"/>
</dbReference>
<feature type="transmembrane region" description="Helical" evidence="10">
    <location>
        <begin position="150"/>
        <end position="171"/>
    </location>
</feature>
<gene>
    <name evidence="11" type="primary">ktrB</name>
    <name evidence="11" type="ORF">NCTC12221_00478</name>
</gene>
<feature type="transmembrane region" description="Helical" evidence="10">
    <location>
        <begin position="339"/>
        <end position="364"/>
    </location>
</feature>
<evidence type="ECO:0000256" key="9">
    <source>
        <dbReference type="ARBA" id="ARBA00023136"/>
    </source>
</evidence>
<feature type="transmembrane region" description="Helical" evidence="10">
    <location>
        <begin position="68"/>
        <end position="92"/>
    </location>
</feature>
<keyword evidence="9 10" id="KW-0472">Membrane</keyword>
<evidence type="ECO:0000256" key="1">
    <source>
        <dbReference type="ARBA" id="ARBA00004651"/>
    </source>
</evidence>
<protein>
    <submittedName>
        <fullName evidence="11">Putative K+ uptake protein</fullName>
    </submittedName>
</protein>
<keyword evidence="4" id="KW-0633">Potassium transport</keyword>
<dbReference type="NCBIfam" id="TIGR00933">
    <property type="entry name" value="2a38"/>
    <property type="match status" value="1"/>
</dbReference>
<feature type="transmembrane region" description="Helical" evidence="10">
    <location>
        <begin position="123"/>
        <end position="144"/>
    </location>
</feature>
<dbReference type="RefSeq" id="WP_115025822.1">
    <property type="nucleotide sequence ID" value="NZ_UGHZ01000001.1"/>
</dbReference>
<keyword evidence="5 10" id="KW-0812">Transmembrane</keyword>
<keyword evidence="8" id="KW-0406">Ion transport</keyword>
<dbReference type="GO" id="GO:0005886">
    <property type="term" value="C:plasma membrane"/>
    <property type="evidence" value="ECO:0007669"/>
    <property type="project" value="UniProtKB-SubCell"/>
</dbReference>
<evidence type="ECO:0000256" key="7">
    <source>
        <dbReference type="ARBA" id="ARBA00022989"/>
    </source>
</evidence>
<feature type="transmembrane region" description="Helical" evidence="10">
    <location>
        <begin position="35"/>
        <end position="56"/>
    </location>
</feature>
<evidence type="ECO:0000256" key="8">
    <source>
        <dbReference type="ARBA" id="ARBA00023065"/>
    </source>
</evidence>
<reference evidence="11 12" key="1">
    <citation type="submission" date="2018-06" db="EMBL/GenBank/DDBJ databases">
        <authorList>
            <consortium name="Pathogen Informatics"/>
            <person name="Doyle S."/>
        </authorList>
    </citation>
    <scope>NUCLEOTIDE SEQUENCE [LARGE SCALE GENOMIC DNA]</scope>
    <source>
        <strain evidence="11 12">NCTC12221</strain>
    </source>
</reference>
<proteinExistence type="predicted"/>
<dbReference type="EMBL" id="UGHZ01000001">
    <property type="protein sequence ID" value="STP09049.1"/>
    <property type="molecule type" value="Genomic_DNA"/>
</dbReference>
<feature type="transmembrane region" description="Helical" evidence="10">
    <location>
        <begin position="286"/>
        <end position="319"/>
    </location>
</feature>
<organism evidence="11 12">
    <name type="scientific">Helicobacter cinaedi</name>
    <dbReference type="NCBI Taxonomy" id="213"/>
    <lineage>
        <taxon>Bacteria</taxon>
        <taxon>Pseudomonadati</taxon>
        <taxon>Campylobacterota</taxon>
        <taxon>Epsilonproteobacteria</taxon>
        <taxon>Campylobacterales</taxon>
        <taxon>Helicobacteraceae</taxon>
        <taxon>Helicobacter</taxon>
    </lineage>
</organism>
<feature type="transmembrane region" description="Helical" evidence="10">
    <location>
        <begin position="408"/>
        <end position="430"/>
    </location>
</feature>
<evidence type="ECO:0000313" key="12">
    <source>
        <dbReference type="Proteomes" id="UP000255335"/>
    </source>
</evidence>
<evidence type="ECO:0000256" key="5">
    <source>
        <dbReference type="ARBA" id="ARBA00022692"/>
    </source>
</evidence>
<name>A0A377JMN9_9HELI</name>
<evidence type="ECO:0000256" key="3">
    <source>
        <dbReference type="ARBA" id="ARBA00022475"/>
    </source>
</evidence>
<evidence type="ECO:0000256" key="10">
    <source>
        <dbReference type="SAM" id="Phobius"/>
    </source>
</evidence>
<comment type="subcellular location">
    <subcellularLocation>
        <location evidence="1">Cell membrane</location>
        <topology evidence="1">Multi-pass membrane protein</topology>
    </subcellularLocation>
</comment>
<evidence type="ECO:0000256" key="6">
    <source>
        <dbReference type="ARBA" id="ARBA00022958"/>
    </source>
</evidence>
<keyword evidence="2" id="KW-0813">Transport</keyword>
<dbReference type="InterPro" id="IPR003445">
    <property type="entry name" value="Cat_transpt"/>
</dbReference>
<dbReference type="AlphaFoldDB" id="A0A377JMN9"/>
<feature type="transmembrane region" description="Helical" evidence="10">
    <location>
        <begin position="183"/>
        <end position="202"/>
    </location>
</feature>
<keyword evidence="7 10" id="KW-1133">Transmembrane helix</keyword>
<dbReference type="PANTHER" id="PTHR32024">
    <property type="entry name" value="TRK SYSTEM POTASSIUM UPTAKE PROTEIN TRKG-RELATED"/>
    <property type="match status" value="1"/>
</dbReference>
<sequence>MHRKSARILLLGYTLIAIVGALLLMLPAMHKIDDFAFIDAFFMTSSAVSVTGLIVQNTGADFTFWGQLVLLVIIQIGGFGYMSITSFIYLILRVKIDHSNRILLRDNLTLPTTSGALNFLKKLFLLVFCIESAGAVLLSMRFMLDYPLLEALWLGVFHSISAFNNAGFSVFETGLMGYRADITINIVITTLIIIGGLGYFVLLEVYYWANKRSKKLSTHTKVTLVGTAMLLIVAFLSVFFLEYNNPKSIGEFSLWDKILSSYFASVNYRTSGFNTLDLSLFKDASLFFGSIFMVIGGAPGGTAGGIKVSVFVILLLYAYHTLRNSNAVSVFHRRITQDAISKSFVVVVVAFLYISFCVMILSLFEDGGARGFLALLFEVCSAFGTVGLSMGDGGILSLSANFDAMGKLIIIILMLSGKIGILAFAFALFVKKKPTGVTYPEAKILI</sequence>
<feature type="transmembrane region" description="Helical" evidence="10">
    <location>
        <begin position="222"/>
        <end position="241"/>
    </location>
</feature>
<evidence type="ECO:0000313" key="11">
    <source>
        <dbReference type="EMBL" id="STP09049.1"/>
    </source>
</evidence>